<feature type="region of interest" description="Disordered" evidence="1">
    <location>
        <begin position="93"/>
        <end position="114"/>
    </location>
</feature>
<reference evidence="2" key="1">
    <citation type="journal article" name="BMC Genomics">
        <title>Long-read sequencing and de novo genome assembly of marine medaka (Oryzias melastigma).</title>
        <authorList>
            <person name="Liang P."/>
            <person name="Saqib H.S.A."/>
            <person name="Ni X."/>
            <person name="Shen Y."/>
        </authorList>
    </citation>
    <scope>NUCLEOTIDE SEQUENCE</scope>
    <source>
        <strain evidence="2">Bigg-433</strain>
    </source>
</reference>
<name>A0A834CQR0_ORYME</name>
<accession>A0A834CQR0</accession>
<evidence type="ECO:0000313" key="3">
    <source>
        <dbReference type="Proteomes" id="UP000646548"/>
    </source>
</evidence>
<sequence>MPIILATDRTHELEQQCDKRQGKDERHTSLPVISTGFSLVESSLSRPHDIRATTNMKEQETTEEERIAADPISSYRDEDELFLLSPAALTKKAHHKKKDGGADEVPTGSLCCRV</sequence>
<evidence type="ECO:0000313" key="2">
    <source>
        <dbReference type="EMBL" id="KAF6731156.1"/>
    </source>
</evidence>
<dbReference type="Proteomes" id="UP000646548">
    <property type="component" value="Unassembled WGS sequence"/>
</dbReference>
<feature type="compositionally biased region" description="Basic and acidic residues" evidence="1">
    <location>
        <begin position="8"/>
        <end position="26"/>
    </location>
</feature>
<evidence type="ECO:0000256" key="1">
    <source>
        <dbReference type="SAM" id="MobiDB-lite"/>
    </source>
</evidence>
<organism evidence="2 3">
    <name type="scientific">Oryzias melastigma</name>
    <name type="common">Marine medaka</name>
    <dbReference type="NCBI Taxonomy" id="30732"/>
    <lineage>
        <taxon>Eukaryota</taxon>
        <taxon>Metazoa</taxon>
        <taxon>Chordata</taxon>
        <taxon>Craniata</taxon>
        <taxon>Vertebrata</taxon>
        <taxon>Euteleostomi</taxon>
        <taxon>Actinopterygii</taxon>
        <taxon>Neopterygii</taxon>
        <taxon>Teleostei</taxon>
        <taxon>Neoteleostei</taxon>
        <taxon>Acanthomorphata</taxon>
        <taxon>Ovalentaria</taxon>
        <taxon>Atherinomorphae</taxon>
        <taxon>Beloniformes</taxon>
        <taxon>Adrianichthyidae</taxon>
        <taxon>Oryziinae</taxon>
        <taxon>Oryzias</taxon>
    </lineage>
</organism>
<proteinExistence type="predicted"/>
<comment type="caution">
    <text evidence="2">The sequence shown here is derived from an EMBL/GenBank/DDBJ whole genome shotgun (WGS) entry which is preliminary data.</text>
</comment>
<dbReference type="AlphaFoldDB" id="A0A834CQR0"/>
<feature type="region of interest" description="Disordered" evidence="1">
    <location>
        <begin position="1"/>
        <end position="26"/>
    </location>
</feature>
<protein>
    <submittedName>
        <fullName evidence="2">Uncharacterized protein</fullName>
    </submittedName>
</protein>
<dbReference type="EMBL" id="WKFB01000218">
    <property type="protein sequence ID" value="KAF6731156.1"/>
    <property type="molecule type" value="Genomic_DNA"/>
</dbReference>
<gene>
    <name evidence="2" type="ORF">FQA47_006778</name>
</gene>